<evidence type="ECO:0000313" key="2">
    <source>
        <dbReference type="EMBL" id="KAL1282756.1"/>
    </source>
</evidence>
<reference evidence="2 3" key="1">
    <citation type="submission" date="2023-09" db="EMBL/GenBank/DDBJ databases">
        <authorList>
            <person name="Wang M."/>
        </authorList>
    </citation>
    <scope>NUCLEOTIDE SEQUENCE [LARGE SCALE GENOMIC DNA]</scope>
    <source>
        <strain evidence="2">GT-2023</strain>
        <tissue evidence="2">Liver</tissue>
    </source>
</reference>
<feature type="region of interest" description="Disordered" evidence="1">
    <location>
        <begin position="52"/>
        <end position="84"/>
    </location>
</feature>
<comment type="caution">
    <text evidence="2">The sequence shown here is derived from an EMBL/GenBank/DDBJ whole genome shotgun (WGS) entry which is preliminary data.</text>
</comment>
<sequence>MPSRDCVNAASNVLPESGPVPGGIPVLYISLSSGRNKFALLWTTRVCSELRETEREKRERERERARAQEFSSRHRARHTSSRNFRLLRRLSQDALR</sequence>
<evidence type="ECO:0000313" key="3">
    <source>
        <dbReference type="Proteomes" id="UP001558613"/>
    </source>
</evidence>
<gene>
    <name evidence="2" type="ORF">QQF64_001559</name>
</gene>
<evidence type="ECO:0000256" key="1">
    <source>
        <dbReference type="SAM" id="MobiDB-lite"/>
    </source>
</evidence>
<accession>A0ABR3P1R6</accession>
<dbReference type="Proteomes" id="UP001558613">
    <property type="component" value="Unassembled WGS sequence"/>
</dbReference>
<name>A0ABR3P1R6_9TELE</name>
<keyword evidence="3" id="KW-1185">Reference proteome</keyword>
<dbReference type="EMBL" id="JAYMGO010000001">
    <property type="protein sequence ID" value="KAL1282756.1"/>
    <property type="molecule type" value="Genomic_DNA"/>
</dbReference>
<feature type="compositionally biased region" description="Basic residues" evidence="1">
    <location>
        <begin position="73"/>
        <end position="84"/>
    </location>
</feature>
<feature type="compositionally biased region" description="Basic and acidic residues" evidence="1">
    <location>
        <begin position="52"/>
        <end position="67"/>
    </location>
</feature>
<protein>
    <submittedName>
        <fullName evidence="2">Uncharacterized protein</fullName>
    </submittedName>
</protein>
<organism evidence="2 3">
    <name type="scientific">Cirrhinus molitorella</name>
    <name type="common">mud carp</name>
    <dbReference type="NCBI Taxonomy" id="172907"/>
    <lineage>
        <taxon>Eukaryota</taxon>
        <taxon>Metazoa</taxon>
        <taxon>Chordata</taxon>
        <taxon>Craniata</taxon>
        <taxon>Vertebrata</taxon>
        <taxon>Euteleostomi</taxon>
        <taxon>Actinopterygii</taxon>
        <taxon>Neopterygii</taxon>
        <taxon>Teleostei</taxon>
        <taxon>Ostariophysi</taxon>
        <taxon>Cypriniformes</taxon>
        <taxon>Cyprinidae</taxon>
        <taxon>Labeoninae</taxon>
        <taxon>Labeonini</taxon>
        <taxon>Cirrhinus</taxon>
    </lineage>
</organism>
<proteinExistence type="predicted"/>